<dbReference type="STRING" id="870482.SAMN04487987_103110"/>
<keyword evidence="4" id="KW-0949">S-adenosyl-L-methionine</keyword>
<evidence type="ECO:0000256" key="3">
    <source>
        <dbReference type="ARBA" id="ARBA00022679"/>
    </source>
</evidence>
<organism evidence="5 6">
    <name type="scientific">Algibacter pectinivorans</name>
    <dbReference type="NCBI Taxonomy" id="870482"/>
    <lineage>
        <taxon>Bacteria</taxon>
        <taxon>Pseudomonadati</taxon>
        <taxon>Bacteroidota</taxon>
        <taxon>Flavobacteriia</taxon>
        <taxon>Flavobacteriales</taxon>
        <taxon>Flavobacteriaceae</taxon>
        <taxon>Algibacter</taxon>
    </lineage>
</organism>
<dbReference type="GO" id="GO:0032259">
    <property type="term" value="P:methylation"/>
    <property type="evidence" value="ECO:0007669"/>
    <property type="project" value="UniProtKB-KW"/>
</dbReference>
<dbReference type="Pfam" id="PF05724">
    <property type="entry name" value="TPMT"/>
    <property type="match status" value="1"/>
</dbReference>
<name>A0A1I1P2G8_9FLAO</name>
<sequence length="200" mass="22982">MLDSNTEETYWTQRYLENQTGWDIGAPSAPLKAYIDQLENKGLKILIPGAGHAYEAEYLFKKGFKNVYVLDISQEPLDALKKRIPEFPVHQAIQGDFFTHNNTYDLIIEQTFFCSFPPTKSSRQQYAAKMHELLNPNGKLVGLWFSMPLTGDMEKRPFGGSKQEYLGYFEPFFNIITLVGCYNSITPRQGNELFGIFKKK</sequence>
<dbReference type="OrthoDB" id="9778208at2"/>
<dbReference type="Gene3D" id="3.40.50.150">
    <property type="entry name" value="Vaccinia Virus protein VP39"/>
    <property type="match status" value="1"/>
</dbReference>
<keyword evidence="3 5" id="KW-0808">Transferase</keyword>
<protein>
    <submittedName>
        <fullName evidence="5">Thiopurine S-methyltransferase</fullName>
    </submittedName>
</protein>
<gene>
    <name evidence="5" type="ORF">SAMN04487987_103110</name>
</gene>
<dbReference type="PROSITE" id="PS51585">
    <property type="entry name" value="SAM_MT_TPMT"/>
    <property type="match status" value="1"/>
</dbReference>
<evidence type="ECO:0000313" key="5">
    <source>
        <dbReference type="EMBL" id="SFD03945.1"/>
    </source>
</evidence>
<dbReference type="AlphaFoldDB" id="A0A1I1P2G8"/>
<evidence type="ECO:0000256" key="2">
    <source>
        <dbReference type="ARBA" id="ARBA00022603"/>
    </source>
</evidence>
<dbReference type="CDD" id="cd02440">
    <property type="entry name" value="AdoMet_MTases"/>
    <property type="match status" value="1"/>
</dbReference>
<evidence type="ECO:0000313" key="6">
    <source>
        <dbReference type="Proteomes" id="UP000199439"/>
    </source>
</evidence>
<proteinExistence type="predicted"/>
<dbReference type="Proteomes" id="UP000199439">
    <property type="component" value="Unassembled WGS sequence"/>
</dbReference>
<evidence type="ECO:0000256" key="4">
    <source>
        <dbReference type="ARBA" id="ARBA00022691"/>
    </source>
</evidence>
<keyword evidence="2 5" id="KW-0489">Methyltransferase</keyword>
<dbReference type="PANTHER" id="PTHR32183:SF6">
    <property type="entry name" value="CYSTEINE SULFINATE DESULFINASE_CYSTEINE DESULFURASE AND RELATED ENZYMES"/>
    <property type="match status" value="1"/>
</dbReference>
<reference evidence="6" key="1">
    <citation type="submission" date="2016-10" db="EMBL/GenBank/DDBJ databases">
        <authorList>
            <person name="Varghese N."/>
            <person name="Submissions S."/>
        </authorList>
    </citation>
    <scope>NUCLEOTIDE SEQUENCE [LARGE SCALE GENOMIC DNA]</scope>
    <source>
        <strain evidence="6">DSM 25730</strain>
    </source>
</reference>
<dbReference type="GO" id="GO:0008757">
    <property type="term" value="F:S-adenosylmethionine-dependent methyltransferase activity"/>
    <property type="evidence" value="ECO:0007669"/>
    <property type="project" value="InterPro"/>
</dbReference>
<dbReference type="SUPFAM" id="SSF53335">
    <property type="entry name" value="S-adenosyl-L-methionine-dependent methyltransferases"/>
    <property type="match status" value="1"/>
</dbReference>
<dbReference type="InterPro" id="IPR008854">
    <property type="entry name" value="TPMT"/>
</dbReference>
<evidence type="ECO:0000256" key="1">
    <source>
        <dbReference type="ARBA" id="ARBA00022553"/>
    </source>
</evidence>
<dbReference type="PANTHER" id="PTHR32183">
    <property type="match status" value="1"/>
</dbReference>
<keyword evidence="1" id="KW-0597">Phosphoprotein</keyword>
<keyword evidence="6" id="KW-1185">Reference proteome</keyword>
<dbReference type="InterPro" id="IPR029063">
    <property type="entry name" value="SAM-dependent_MTases_sf"/>
</dbReference>
<accession>A0A1I1P2G8</accession>
<dbReference type="EMBL" id="FOMI01000003">
    <property type="protein sequence ID" value="SFD03945.1"/>
    <property type="molecule type" value="Genomic_DNA"/>
</dbReference>
<dbReference type="RefSeq" id="WP_092850136.1">
    <property type="nucleotide sequence ID" value="NZ_FOMI01000003.1"/>
</dbReference>